<reference evidence="15" key="1">
    <citation type="journal article" date="2016" name="Genome Announc.">
        <title>Genome sequences of three species of Hanseniaspora isolated from spontaneous wine fermentations.</title>
        <authorList>
            <person name="Sternes P.R."/>
            <person name="Lee D."/>
            <person name="Kutyna D.R."/>
            <person name="Borneman A.R."/>
        </authorList>
    </citation>
    <scope>NUCLEOTIDE SEQUENCE [LARGE SCALE GENOMIC DNA]</scope>
    <source>
        <strain evidence="15">AWRI3578</strain>
    </source>
</reference>
<comment type="catalytic activity">
    <reaction evidence="10">
        <text>N(6)-acetyl-L-lysyl-[histone] + H2O = L-lysyl-[histone] + acetate</text>
        <dbReference type="Rhea" id="RHEA:58196"/>
        <dbReference type="Rhea" id="RHEA-COMP:9845"/>
        <dbReference type="Rhea" id="RHEA-COMP:11338"/>
        <dbReference type="ChEBI" id="CHEBI:15377"/>
        <dbReference type="ChEBI" id="CHEBI:29969"/>
        <dbReference type="ChEBI" id="CHEBI:30089"/>
        <dbReference type="ChEBI" id="CHEBI:61930"/>
        <dbReference type="EC" id="3.5.1.98"/>
    </reaction>
</comment>
<dbReference type="Gene3D" id="3.40.800.20">
    <property type="entry name" value="Histone deacetylase domain"/>
    <property type="match status" value="1"/>
</dbReference>
<evidence type="ECO:0000256" key="7">
    <source>
        <dbReference type="ARBA" id="ARBA00023015"/>
    </source>
</evidence>
<protein>
    <recommendedName>
        <fullName evidence="11">Histone deacetylase HDA1</fullName>
        <ecNumber evidence="3">3.5.1.98</ecNumber>
    </recommendedName>
</protein>
<dbReference type="InterPro" id="IPR023696">
    <property type="entry name" value="Ureohydrolase_dom_sf"/>
</dbReference>
<dbReference type="Pfam" id="PF00850">
    <property type="entry name" value="Hist_deacetyl"/>
    <property type="match status" value="1"/>
</dbReference>
<keyword evidence="15" id="KW-1185">Reference proteome</keyword>
<dbReference type="SUPFAM" id="SSF52768">
    <property type="entry name" value="Arginase/deacetylase"/>
    <property type="match status" value="1"/>
</dbReference>
<dbReference type="InterPro" id="IPR037138">
    <property type="entry name" value="His_deacetylse_dom_sf"/>
</dbReference>
<dbReference type="OrthoDB" id="424012at2759"/>
<sequence>MSAFMGEKSNMELSPFSVSVKQEHTEEIGVPVKKQKTENKPSTQNALKTGYCYDVKMRYHSKIYQSYYEYIDPHPEDPRRISKIYNKIKENDLLEKMTKIDFRPATNEEISKIHTNELLTTIMGLEDKNPKQLKELTNKSDSIYFNLESFKSAKLAAGGAIEACKAVIENKCLNSFAIIRPPGHHAEPDKPSGFCLFSNAAIAARHILDNYPNKVKKILILDWDIHHGNGTHLAFEDDPNVLYISLHRFELNKFYPGTKLGDIDQVGKNEGEGFSCNITWPVSGINDVEYMYAFRKIVMPICEEFDPDFVIISSGFDAADGDVIGQCHVSPQCYGQLTHMVKSLANGNVTVLLEGGYNLTSISNSALEVTKVLMGEPPKPFINKKISTGEIILPKPEVLKNLQRIIDFQSKYWKCLRNDNHTITDMYSDIGVIDTVSGYKKRINLGEDGKAEDSDYDQDDLKVQETRLVNPLVSIIQEQRFNQLKDKYNADDFPYLNIPSFNELKDIVKNPMIVTGNIVEAEELVVLVHDEPNIYLPMQSTNITSTTPNLVNLHNSQVFDPSLKLIEWSHLNEYPVIDITLPLSDNPQLGLAVLQSLWEDYLSNFVSLKKFSWVSIGFQAYQQTSQLVSNLGTPEFRAKCKSMISFINHESSSVNNLKSIHQNFSSNNGVNLVDWHYQNSLLLLGNTHQIFQPNENVNKNNESNTIASTVNSSSLSGNNSCATIVKPSSTLDSNASTGDENPQKQVVIANDLNGNTVIKSEHLQLDRIENENINSINGVSTFDQGNADGNVVNITTVNDNSVSVAQPKIRKKYGRIIKCDCSGLGAVGLYDLMEERWDECADFILDSFDD</sequence>
<evidence type="ECO:0000259" key="13">
    <source>
        <dbReference type="Pfam" id="PF09757"/>
    </source>
</evidence>
<keyword evidence="4" id="KW-0678">Repressor</keyword>
<dbReference type="InterPro" id="IPR000286">
    <property type="entry name" value="HDACs"/>
</dbReference>
<evidence type="ECO:0000256" key="1">
    <source>
        <dbReference type="ARBA" id="ARBA00004123"/>
    </source>
</evidence>
<dbReference type="Proteomes" id="UP000095605">
    <property type="component" value="Unassembled WGS sequence"/>
</dbReference>
<comment type="caution">
    <text evidence="14">The sequence shown here is derived from an EMBL/GenBank/DDBJ whole genome shotgun (WGS) entry which is preliminary data.</text>
</comment>
<evidence type="ECO:0000256" key="5">
    <source>
        <dbReference type="ARBA" id="ARBA00022801"/>
    </source>
</evidence>
<keyword evidence="9" id="KW-0539">Nucleus</keyword>
<evidence type="ECO:0000256" key="8">
    <source>
        <dbReference type="ARBA" id="ARBA00023163"/>
    </source>
</evidence>
<dbReference type="InterPro" id="IPR019154">
    <property type="entry name" value="Arb2-like_domain"/>
</dbReference>
<dbReference type="GO" id="GO:0141221">
    <property type="term" value="F:histone deacetylase activity, hydrolytic mechanism"/>
    <property type="evidence" value="ECO:0007669"/>
    <property type="project" value="UniProtKB-EC"/>
</dbReference>
<keyword evidence="7" id="KW-0805">Transcription regulation</keyword>
<dbReference type="InterPro" id="IPR023801">
    <property type="entry name" value="His_deacetylse_dom"/>
</dbReference>
<organism evidence="14 15">
    <name type="scientific">Hanseniaspora opuntiae</name>
    <dbReference type="NCBI Taxonomy" id="211096"/>
    <lineage>
        <taxon>Eukaryota</taxon>
        <taxon>Fungi</taxon>
        <taxon>Dikarya</taxon>
        <taxon>Ascomycota</taxon>
        <taxon>Saccharomycotina</taxon>
        <taxon>Saccharomycetes</taxon>
        <taxon>Saccharomycodales</taxon>
        <taxon>Saccharomycodaceae</taxon>
        <taxon>Hanseniaspora</taxon>
    </lineage>
</organism>
<comment type="subcellular location">
    <subcellularLocation>
        <location evidence="1">Nucleus</location>
    </subcellularLocation>
</comment>
<dbReference type="GO" id="GO:0010557">
    <property type="term" value="P:positive regulation of macromolecule biosynthetic process"/>
    <property type="evidence" value="ECO:0007669"/>
    <property type="project" value="UniProtKB-ARBA"/>
</dbReference>
<evidence type="ECO:0000313" key="15">
    <source>
        <dbReference type="Proteomes" id="UP000095605"/>
    </source>
</evidence>
<proteinExistence type="inferred from homology"/>
<dbReference type="PANTHER" id="PTHR10625">
    <property type="entry name" value="HISTONE DEACETYLASE HDAC1-RELATED"/>
    <property type="match status" value="1"/>
</dbReference>
<feature type="domain" description="Arb2-like" evidence="13">
    <location>
        <begin position="472"/>
        <end position="699"/>
    </location>
</feature>
<comment type="similarity">
    <text evidence="2">Belongs to the histone deacetylase family. HD type 2 subfamily.</text>
</comment>
<dbReference type="EC" id="3.5.1.98" evidence="3"/>
<keyword evidence="8" id="KW-0804">Transcription</keyword>
<evidence type="ECO:0000256" key="6">
    <source>
        <dbReference type="ARBA" id="ARBA00022853"/>
    </source>
</evidence>
<dbReference type="Pfam" id="PF09757">
    <property type="entry name" value="Arb2-like"/>
    <property type="match status" value="1"/>
</dbReference>
<dbReference type="FunFam" id="3.40.800.20:FF:000005">
    <property type="entry name" value="histone deacetylase 6"/>
    <property type="match status" value="1"/>
</dbReference>
<keyword evidence="5" id="KW-0378">Hydrolase</keyword>
<dbReference type="AlphaFoldDB" id="A0A1E5RMW8"/>
<evidence type="ECO:0000256" key="2">
    <source>
        <dbReference type="ARBA" id="ARBA00007738"/>
    </source>
</evidence>
<gene>
    <name evidence="14" type="ORF">AWRI3578_g2065</name>
</gene>
<evidence type="ECO:0000256" key="9">
    <source>
        <dbReference type="ARBA" id="ARBA00023242"/>
    </source>
</evidence>
<evidence type="ECO:0000256" key="10">
    <source>
        <dbReference type="ARBA" id="ARBA00048287"/>
    </source>
</evidence>
<evidence type="ECO:0000256" key="4">
    <source>
        <dbReference type="ARBA" id="ARBA00022491"/>
    </source>
</evidence>
<feature type="domain" description="Histone deacetylase" evidence="12">
    <location>
        <begin position="74"/>
        <end position="373"/>
    </location>
</feature>
<name>A0A1E5RMW8_9ASCO</name>
<evidence type="ECO:0000259" key="12">
    <source>
        <dbReference type="Pfam" id="PF00850"/>
    </source>
</evidence>
<dbReference type="GO" id="GO:0040029">
    <property type="term" value="P:epigenetic regulation of gene expression"/>
    <property type="evidence" value="ECO:0007669"/>
    <property type="project" value="TreeGrafter"/>
</dbReference>
<dbReference type="PRINTS" id="PR01270">
    <property type="entry name" value="HDASUPER"/>
</dbReference>
<accession>A0A1E5RMW8</accession>
<evidence type="ECO:0000313" key="14">
    <source>
        <dbReference type="EMBL" id="OEJ88184.1"/>
    </source>
</evidence>
<keyword evidence="6" id="KW-0156">Chromatin regulator</keyword>
<dbReference type="GO" id="GO:0000118">
    <property type="term" value="C:histone deacetylase complex"/>
    <property type="evidence" value="ECO:0007669"/>
    <property type="project" value="TreeGrafter"/>
</dbReference>
<evidence type="ECO:0000256" key="11">
    <source>
        <dbReference type="ARBA" id="ARBA00068004"/>
    </source>
</evidence>
<dbReference type="EMBL" id="LPNL01000004">
    <property type="protein sequence ID" value="OEJ88184.1"/>
    <property type="molecule type" value="Genomic_DNA"/>
</dbReference>
<dbReference type="PANTHER" id="PTHR10625:SF5">
    <property type="entry name" value="HISTONE DEACETYLASE"/>
    <property type="match status" value="1"/>
</dbReference>
<evidence type="ECO:0000256" key="3">
    <source>
        <dbReference type="ARBA" id="ARBA00012111"/>
    </source>
</evidence>